<feature type="compositionally biased region" description="Low complexity" evidence="1">
    <location>
        <begin position="415"/>
        <end position="428"/>
    </location>
</feature>
<dbReference type="InterPro" id="IPR036886">
    <property type="entry name" value="Villin_headpiece_dom_sf"/>
</dbReference>
<evidence type="ECO:0000313" key="3">
    <source>
        <dbReference type="EMBL" id="MBC1169044.1"/>
    </source>
</evidence>
<dbReference type="GO" id="GO:0005546">
    <property type="term" value="F:phosphatidylinositol-4,5-bisphosphate binding"/>
    <property type="evidence" value="ECO:0007669"/>
    <property type="project" value="TreeGrafter"/>
</dbReference>
<dbReference type="GO" id="GO:0015629">
    <property type="term" value="C:actin cytoskeleton"/>
    <property type="evidence" value="ECO:0007669"/>
    <property type="project" value="TreeGrafter"/>
</dbReference>
<feature type="region of interest" description="Disordered" evidence="1">
    <location>
        <begin position="1218"/>
        <end position="1237"/>
    </location>
</feature>
<feature type="region of interest" description="Disordered" evidence="1">
    <location>
        <begin position="823"/>
        <end position="887"/>
    </location>
</feature>
<dbReference type="Pfam" id="PF02209">
    <property type="entry name" value="VHP"/>
    <property type="match status" value="1"/>
</dbReference>
<dbReference type="GO" id="GO:0051015">
    <property type="term" value="F:actin filament binding"/>
    <property type="evidence" value="ECO:0007669"/>
    <property type="project" value="InterPro"/>
</dbReference>
<accession>A0A7G3ABV6</accession>
<feature type="domain" description="HP" evidence="2">
    <location>
        <begin position="2144"/>
        <end position="2207"/>
    </location>
</feature>
<feature type="region of interest" description="Disordered" evidence="1">
    <location>
        <begin position="936"/>
        <end position="957"/>
    </location>
</feature>
<feature type="region of interest" description="Disordered" evidence="1">
    <location>
        <begin position="147"/>
        <end position="189"/>
    </location>
</feature>
<dbReference type="SUPFAM" id="SSF47050">
    <property type="entry name" value="VHP, Villin headpiece domain"/>
    <property type="match status" value="1"/>
</dbReference>
<dbReference type="GO" id="GO:0051016">
    <property type="term" value="P:barbed-end actin filament capping"/>
    <property type="evidence" value="ECO:0007669"/>
    <property type="project" value="TreeGrafter"/>
</dbReference>
<organism evidence="3">
    <name type="scientific">Lutzomyia longipalpis</name>
    <name type="common">Sand fly</name>
    <dbReference type="NCBI Taxonomy" id="7200"/>
    <lineage>
        <taxon>Eukaryota</taxon>
        <taxon>Metazoa</taxon>
        <taxon>Ecdysozoa</taxon>
        <taxon>Arthropoda</taxon>
        <taxon>Hexapoda</taxon>
        <taxon>Insecta</taxon>
        <taxon>Pterygota</taxon>
        <taxon>Neoptera</taxon>
        <taxon>Endopterygota</taxon>
        <taxon>Diptera</taxon>
        <taxon>Nematocera</taxon>
        <taxon>Psychodoidea</taxon>
        <taxon>Psychodidae</taxon>
        <taxon>Lutzomyia</taxon>
        <taxon>Lutzomyia</taxon>
    </lineage>
</organism>
<feature type="compositionally biased region" description="Low complexity" evidence="1">
    <location>
        <begin position="24"/>
        <end position="42"/>
    </location>
</feature>
<dbReference type="EMBL" id="GITU01000341">
    <property type="protein sequence ID" value="MBC1169044.1"/>
    <property type="molecule type" value="Transcribed_RNA"/>
</dbReference>
<feature type="compositionally biased region" description="Basic and acidic residues" evidence="1">
    <location>
        <begin position="224"/>
        <end position="236"/>
    </location>
</feature>
<reference evidence="3" key="1">
    <citation type="journal article" date="2020" name="BMC">
        <title>Leishmania infection induces a limited differential gene expression in the sand fly midgut.</title>
        <authorList>
            <person name="Coutinho-Abreu I.V."/>
            <person name="Serafim T.D."/>
            <person name="Meneses C."/>
            <person name="Kamhawi S."/>
            <person name="Oliveira F."/>
            <person name="Valenzuela J.G."/>
        </authorList>
    </citation>
    <scope>NUCLEOTIDE SEQUENCE</scope>
    <source>
        <strain evidence="3">Jacobina</strain>
        <tissue evidence="3">Midgut</tissue>
    </source>
</reference>
<feature type="compositionally biased region" description="Basic and acidic residues" evidence="1">
    <location>
        <begin position="999"/>
        <end position="1010"/>
    </location>
</feature>
<protein>
    <submittedName>
        <fullName evidence="3">Putative actin regulatory gelsolin/villin family</fullName>
    </submittedName>
</protein>
<feature type="region of interest" description="Disordered" evidence="1">
    <location>
        <begin position="999"/>
        <end position="1021"/>
    </location>
</feature>
<name>A0A7G3ABV6_LUTLO</name>
<proteinExistence type="predicted"/>
<feature type="compositionally biased region" description="Low complexity" evidence="1">
    <location>
        <begin position="875"/>
        <end position="885"/>
    </location>
</feature>
<dbReference type="PANTHER" id="PTHR11977">
    <property type="entry name" value="VILLIN"/>
    <property type="match status" value="1"/>
</dbReference>
<dbReference type="SMART" id="SM00153">
    <property type="entry name" value="VHP"/>
    <property type="match status" value="1"/>
</dbReference>
<dbReference type="PROSITE" id="PS51089">
    <property type="entry name" value="HP"/>
    <property type="match status" value="1"/>
</dbReference>
<dbReference type="GO" id="GO:0051014">
    <property type="term" value="P:actin filament severing"/>
    <property type="evidence" value="ECO:0007669"/>
    <property type="project" value="TreeGrafter"/>
</dbReference>
<dbReference type="Gene3D" id="1.10.950.10">
    <property type="entry name" value="Villin headpiece domain"/>
    <property type="match status" value="1"/>
</dbReference>
<evidence type="ECO:0000259" key="2">
    <source>
        <dbReference type="PROSITE" id="PS51089"/>
    </source>
</evidence>
<feature type="region of interest" description="Disordered" evidence="1">
    <location>
        <begin position="2075"/>
        <end position="2097"/>
    </location>
</feature>
<dbReference type="GO" id="GO:0005737">
    <property type="term" value="C:cytoplasm"/>
    <property type="evidence" value="ECO:0007669"/>
    <property type="project" value="TreeGrafter"/>
</dbReference>
<feature type="compositionally biased region" description="Polar residues" evidence="1">
    <location>
        <begin position="855"/>
        <end position="864"/>
    </location>
</feature>
<feature type="compositionally biased region" description="Basic and acidic residues" evidence="1">
    <location>
        <begin position="445"/>
        <end position="463"/>
    </location>
</feature>
<feature type="region of interest" description="Disordered" evidence="1">
    <location>
        <begin position="1"/>
        <end position="87"/>
    </location>
</feature>
<dbReference type="InterPro" id="IPR007122">
    <property type="entry name" value="Villin/Gelsolin"/>
</dbReference>
<feature type="region of interest" description="Disordered" evidence="1">
    <location>
        <begin position="210"/>
        <end position="247"/>
    </location>
</feature>
<dbReference type="GO" id="GO:0008154">
    <property type="term" value="P:actin polymerization or depolymerization"/>
    <property type="evidence" value="ECO:0007669"/>
    <property type="project" value="TreeGrafter"/>
</dbReference>
<sequence>MYTEALVHVSPTTGTKSAPKVVKATSVAISSSGESSSTGTTKKSIKTPPDHQPVRTTKASRLRAAALDKKKESSASPSAGRKIGGRGLGAKRLVPSIAVSVNQTLKELTVEGVPKYLVESPDSDVMSSSFTFSSPCLRSSTMIGEVNVGDCSPQTPELSPIRKQSISPKDKEKDKSSKRKSNLNRALTEEATMDDGVEFRRRKRRELGAMRFQSTAFESPRAAQKSDEGFAGEKRRSNTLSPKHYLKQPLSVRSNELKVSSDGECNFTRFNQPLRSPTIDKGATRTRVVPYAHSSRDSDSDYMRKNRKLSEVEQKMNAMKRRTRNDLAAIKKLAGLDAPRTTTTTTTNEVAACVEVSPVNNNHHEMDPNDNGPFVEHATDEVYVELRRKSAEETQPPNQLVSILKKKDNESAAGSSNVSPVTFSSSVVDTPTRNSFRQGILKKRSSLDESRYSRSHSPDEKSALAKNPRRNSLEEIQHGILKSTSYEREAESLQPIEPHGILKKKDSTSTPCETPKHVSISQAVILAAAELCKDIHNSCENPEVKPILKTDYSMRSAPKPILKKKYSSETEEIRPILKTSRKSSREENSDTDTECVRSILKTDSPFKRLSNPDTAADRTNAVLLRSRSFENPEVYPSDGSPSESEKTHVSVAERVKNMESFLKQSGAVPKLTASSRRDIYKNRFKTQPVTVDEISSLQTTLDIFRPSFIDAVSVTSKSSLRSLDFPVSTSSLDTTTEFTSHSLSGEYNLTSLSSDSGLHTAKTSEMSSGDFLHQKDDMERQRDEFSPEGSPLGHGEKVEEPLKPVVRVNSVRAKANMFKEMENLRKKDAEKPITSPIRKRVLPLSQFSGDDHNTTSKSNNISDDSGTEIEATETSPSSSSLSRPSEILKKSKSGCVGLFPMDLNSELKSRLKKSTHASVGNLKKSATAQIISTPVQTVEVEKTPSESSDSEEGISPSKNLAAILRSVSKENIQKSQQKTPQACESEDVKSLRMNLANIRMREPEPDKSTSDGESSGGKEVANIIKNSAIARRRKLADGKTIAKSKSQSQLEPSFRYHVNPADECDSTDYCQGLRGEKASVNLPDYLRGGIRRSFTQEMRPDQDQISKSGSIADRLAALQKSGEDDWRKRLSSRRDTTDNVCTENLVNNALLLAQSLENADKSEASAIIAEKEIGSKVSDRLSKLEISSQSWKNRIEPSDAQKFTVAAQVKTPAKLPFDKVNEKHSPPQRIFRSANPPLLGLAKSPSMMVQQSTDVMTPPALKRSVSVPGEDAQEATTRVTVLQPDDDETFEKFFCGIRNTVIDEEVEIADFDAIKSTERLAFKRIVQGPKGRRAARNPLKSLAARANIQNEYTEVKSGVTEREMKRMKLEEMARKSHLAVEAIAGLASVEDFKSVNLKSHALPLNTSYLPYKGTMLLQIKGRTHVQTRLVEPTYSSINTGDCFVLVTTDKLFRFVGGAANVIERTRSQHVCAFILENRDLGCGATREFVVTDRKPGRHDEDFWRVLGRPKDWEIVECGHADEDDLFEGCLTETNMVFEYHDEALHPVEEYWGCAPRIEILNPDKVLVFNFASEMYVWSGKNADGDAKRAALRLTQEMYNAGYDYEACDLNPVEFATLAGAREENVVEFVRKTRPEYPEWCLLARVTQHTETVLFREKFLDWPDYTRDPLCQEYSVHGIGGIKPPDGELLFHTGQYEEPNVVLENTNLGRGHFYYDHDTMRHFDVLTDAVQMWQIQENTFDVVDEGCFGHFHTDSSYIIKWIYRISVTVRELSGNISNRSTVGRDRCAYFCWQGIASSANEKGAAALFTVELDKEKGSQVRVRQGQEDTAFIRLFGTMIIHRGRETSLWRLYIVSGNDACETVLTEVPCEMAQLRSRTCFILIHGVLQEIRIWTGCKATDNTQKITKNAAEKIKEQCSREFFSSATNSDEISIKIDYEGSESDEFFDAVGGKKREEYFSLLELEDHITDFTPRLFHFSRTDGAFKAVELFSQLRTREHATPYPFSQLDLYGARQPTIFLLDAGEKLWLWMGWWPKEDSDSSEDSDNELVNRAGETRWLGERRAALATALGYWKAKKEAQREEDESGSGSDDESGSDAGNVVWAGLEPLEFISHFPDWTAHPHVEEINRMDGRSEELVSIGQYLSQITQREYPLETLLARPLPEGVDPTRLELYLTPEDFEEALGMGRSDFHELPFWKQTKLKKEIGLF</sequence>
<dbReference type="VEuPathDB" id="VectorBase:LLONM1_009995"/>
<feature type="compositionally biased region" description="Acidic residues" evidence="1">
    <location>
        <begin position="2079"/>
        <end position="2093"/>
    </location>
</feature>
<feature type="region of interest" description="Disordered" evidence="1">
    <location>
        <begin position="565"/>
        <end position="594"/>
    </location>
</feature>
<dbReference type="PANTHER" id="PTHR11977:SF45">
    <property type="entry name" value="SUPERVILLIN"/>
    <property type="match status" value="1"/>
</dbReference>
<dbReference type="InterPro" id="IPR029006">
    <property type="entry name" value="ADF-H/Gelsolin-like_dom_sf"/>
</dbReference>
<dbReference type="Gene3D" id="3.40.20.10">
    <property type="entry name" value="Severin"/>
    <property type="match status" value="5"/>
</dbReference>
<feature type="compositionally biased region" description="Basic and acidic residues" evidence="1">
    <location>
        <begin position="566"/>
        <end position="575"/>
    </location>
</feature>
<feature type="region of interest" description="Disordered" evidence="1">
    <location>
        <begin position="408"/>
        <end position="514"/>
    </location>
</feature>
<evidence type="ECO:0000256" key="1">
    <source>
        <dbReference type="SAM" id="MobiDB-lite"/>
    </source>
</evidence>
<dbReference type="InterPro" id="IPR003128">
    <property type="entry name" value="Villin_headpiece"/>
</dbReference>
<dbReference type="SUPFAM" id="SSF55753">
    <property type="entry name" value="Actin depolymerizing proteins"/>
    <property type="match status" value="5"/>
</dbReference>
<feature type="compositionally biased region" description="Basic and acidic residues" evidence="1">
    <location>
        <begin position="772"/>
        <end position="785"/>
    </location>
</feature>
<dbReference type="SMART" id="SM00262">
    <property type="entry name" value="GEL"/>
    <property type="match status" value="3"/>
</dbReference>
<feature type="region of interest" description="Disordered" evidence="1">
    <location>
        <begin position="758"/>
        <end position="799"/>
    </location>
</feature>
<feature type="compositionally biased region" description="Polar residues" evidence="1">
    <location>
        <begin position="758"/>
        <end position="767"/>
    </location>
</feature>